<proteinExistence type="predicted"/>
<organism evidence="2 3">
    <name type="scientific">Streptomyces actuosus</name>
    <dbReference type="NCBI Taxonomy" id="1885"/>
    <lineage>
        <taxon>Bacteria</taxon>
        <taxon>Bacillati</taxon>
        <taxon>Actinomycetota</taxon>
        <taxon>Actinomycetes</taxon>
        <taxon>Kitasatosporales</taxon>
        <taxon>Streptomycetaceae</taxon>
        <taxon>Streptomyces</taxon>
    </lineage>
</organism>
<feature type="domain" description="DUF4440" evidence="1">
    <location>
        <begin position="16"/>
        <end position="115"/>
    </location>
</feature>
<evidence type="ECO:0000313" key="3">
    <source>
        <dbReference type="Proteomes" id="UP000788262"/>
    </source>
</evidence>
<evidence type="ECO:0000313" key="2">
    <source>
        <dbReference type="EMBL" id="MBN0043715.1"/>
    </source>
</evidence>
<dbReference type="RefSeq" id="WP_205381934.1">
    <property type="nucleotide sequence ID" value="NZ_JAFFZS010000003.1"/>
</dbReference>
<reference evidence="2 3" key="1">
    <citation type="submission" date="2021-02" db="EMBL/GenBank/DDBJ databases">
        <title>Whole genome sequencing of Streptomyces actuosus VRA1.</title>
        <authorList>
            <person name="Sen G."/>
            <person name="Sen A."/>
        </authorList>
    </citation>
    <scope>NUCLEOTIDE SEQUENCE [LARGE SCALE GENOMIC DNA]</scope>
    <source>
        <strain evidence="2 3">VRA1</strain>
    </source>
</reference>
<dbReference type="SUPFAM" id="SSF54427">
    <property type="entry name" value="NTF2-like"/>
    <property type="match status" value="1"/>
</dbReference>
<name>A0ABS2VKU1_STRAS</name>
<dbReference type="Pfam" id="PF14534">
    <property type="entry name" value="DUF4440"/>
    <property type="match status" value="1"/>
</dbReference>
<gene>
    <name evidence="2" type="ORF">JS756_06260</name>
</gene>
<evidence type="ECO:0000259" key="1">
    <source>
        <dbReference type="Pfam" id="PF14534"/>
    </source>
</evidence>
<accession>A0ABS2VKU1</accession>
<dbReference type="Proteomes" id="UP000788262">
    <property type="component" value="Unassembled WGS sequence"/>
</dbReference>
<dbReference type="EMBL" id="JAFFZS010000003">
    <property type="protein sequence ID" value="MBN0043715.1"/>
    <property type="molecule type" value="Genomic_DNA"/>
</dbReference>
<dbReference type="InterPro" id="IPR032710">
    <property type="entry name" value="NTF2-like_dom_sf"/>
</dbReference>
<keyword evidence="3" id="KW-1185">Reference proteome</keyword>
<sequence>MDDTTDDVQQAIAGELRLMDPRVRSSRELTGRLLDPEFVEVGGSGRRWTHETMLARLADAAGSSPDGPRYEPSRMEGVCLAPGVVHLTFETRLGEVRTRRSSIWRRREGDTTWRMYYHHATPVPPGTD</sequence>
<protein>
    <submittedName>
        <fullName evidence="2">Nuclear transport factor 2 family protein</fullName>
    </submittedName>
</protein>
<comment type="caution">
    <text evidence="2">The sequence shown here is derived from an EMBL/GenBank/DDBJ whole genome shotgun (WGS) entry which is preliminary data.</text>
</comment>
<dbReference type="Gene3D" id="3.10.450.50">
    <property type="match status" value="1"/>
</dbReference>
<dbReference type="InterPro" id="IPR027843">
    <property type="entry name" value="DUF4440"/>
</dbReference>